<dbReference type="CDD" id="cd00085">
    <property type="entry name" value="HNHc"/>
    <property type="match status" value="1"/>
</dbReference>
<proteinExistence type="predicted"/>
<accession>A0A6J5LWL6</accession>
<dbReference type="EMBL" id="LR796358">
    <property type="protein sequence ID" value="CAB4138885.1"/>
    <property type="molecule type" value="Genomic_DNA"/>
</dbReference>
<evidence type="ECO:0000313" key="1">
    <source>
        <dbReference type="EMBL" id="CAB4138885.1"/>
    </source>
</evidence>
<gene>
    <name evidence="1" type="ORF">UFOVP343_21</name>
</gene>
<reference evidence="1" key="1">
    <citation type="submission" date="2020-04" db="EMBL/GenBank/DDBJ databases">
        <authorList>
            <person name="Chiriac C."/>
            <person name="Salcher M."/>
            <person name="Ghai R."/>
            <person name="Kavagutti S V."/>
        </authorList>
    </citation>
    <scope>NUCLEOTIDE SEQUENCE</scope>
</reference>
<dbReference type="InterPro" id="IPR003615">
    <property type="entry name" value="HNH_nuc"/>
</dbReference>
<sequence length="185" mass="21424">MQACIKCGEEKSLDNFYYRAASGKHYNTCKVCAKADTKMRKDADRAKVKAYNDAYSAKHRERLNEAGRDYNKRNADKIREKRAVRYAEKSGEIKATVYEYRKQNPHLVTKWNAARRARVRDLTPDLTSEQKDQVEYLYWLAKDLRAITGEIYHVDHIQPLAKGGLHHPDNLQVLPADINLKKGTK</sequence>
<organism evidence="1">
    <name type="scientific">uncultured Caudovirales phage</name>
    <dbReference type="NCBI Taxonomy" id="2100421"/>
    <lineage>
        <taxon>Viruses</taxon>
        <taxon>Duplodnaviria</taxon>
        <taxon>Heunggongvirae</taxon>
        <taxon>Uroviricota</taxon>
        <taxon>Caudoviricetes</taxon>
        <taxon>Peduoviridae</taxon>
        <taxon>Maltschvirus</taxon>
        <taxon>Maltschvirus maltsch</taxon>
    </lineage>
</organism>
<protein>
    <submittedName>
        <fullName evidence="1">HNHc domain containing protein</fullName>
    </submittedName>
</protein>
<dbReference type="Gene3D" id="1.10.30.50">
    <property type="match status" value="1"/>
</dbReference>
<name>A0A6J5LWL6_9CAUD</name>